<gene>
    <name evidence="2" type="ORF">ACFOUW_33690</name>
</gene>
<name>A0ABV7YKF1_9ACTN</name>
<comment type="caution">
    <text evidence="2">The sequence shown here is derived from an EMBL/GenBank/DDBJ whole genome shotgun (WGS) entry which is preliminary data.</text>
</comment>
<accession>A0ABV7YKF1</accession>
<dbReference type="InterPro" id="IPR002575">
    <property type="entry name" value="Aminoglycoside_PTrfase"/>
</dbReference>
<reference evidence="3" key="1">
    <citation type="journal article" date="2019" name="Int. J. Syst. Evol. Microbiol.">
        <title>The Global Catalogue of Microorganisms (GCM) 10K type strain sequencing project: providing services to taxonomists for standard genome sequencing and annotation.</title>
        <authorList>
            <consortium name="The Broad Institute Genomics Platform"/>
            <consortium name="The Broad Institute Genome Sequencing Center for Infectious Disease"/>
            <person name="Wu L."/>
            <person name="Ma J."/>
        </authorList>
    </citation>
    <scope>NUCLEOTIDE SEQUENCE [LARGE SCALE GENOMIC DNA]</scope>
    <source>
        <strain evidence="3">CGMCC 4.7241</strain>
    </source>
</reference>
<evidence type="ECO:0000313" key="3">
    <source>
        <dbReference type="Proteomes" id="UP001595699"/>
    </source>
</evidence>
<dbReference type="Pfam" id="PF01636">
    <property type="entry name" value="APH"/>
    <property type="match status" value="1"/>
</dbReference>
<sequence length="253" mass="26995">MSTPFVKRRARPEPGSIPEALGMFAAEVRFYREIAPTVGVRVPACFSATEDDRGTLLELEDLTAWTPGADPVAVARLLAALHERWRSDAADRWPWLRRPGAAVDLVGSLFDSTWPAVARRTDCTPATFALGERLRGRLPAIVGDAATAGPLTLVHGDASMRNVRTSPDGEIALLDWEDVGVGPGLGDLAWLLVSSVSAPQWDDTIAAYGTSVGLRPALLAAVSQGILSYADSPDGSAEALGWLSRLDEAARRL</sequence>
<feature type="domain" description="Aminoglycoside phosphotransferase" evidence="1">
    <location>
        <begin position="19"/>
        <end position="211"/>
    </location>
</feature>
<dbReference type="InterPro" id="IPR011009">
    <property type="entry name" value="Kinase-like_dom_sf"/>
</dbReference>
<protein>
    <submittedName>
        <fullName evidence="2">Phosphotransferase family protein</fullName>
    </submittedName>
</protein>
<dbReference type="Proteomes" id="UP001595699">
    <property type="component" value="Unassembled WGS sequence"/>
</dbReference>
<dbReference type="RefSeq" id="WP_205121096.1">
    <property type="nucleotide sequence ID" value="NZ_JAFBCM010000001.1"/>
</dbReference>
<dbReference type="EMBL" id="JBHRZH010000043">
    <property type="protein sequence ID" value="MFC3765830.1"/>
    <property type="molecule type" value="Genomic_DNA"/>
</dbReference>
<dbReference type="SUPFAM" id="SSF56112">
    <property type="entry name" value="Protein kinase-like (PK-like)"/>
    <property type="match status" value="1"/>
</dbReference>
<keyword evidence="3" id="KW-1185">Reference proteome</keyword>
<dbReference type="Gene3D" id="3.90.1200.10">
    <property type="match status" value="1"/>
</dbReference>
<organism evidence="2 3">
    <name type="scientific">Tenggerimyces flavus</name>
    <dbReference type="NCBI Taxonomy" id="1708749"/>
    <lineage>
        <taxon>Bacteria</taxon>
        <taxon>Bacillati</taxon>
        <taxon>Actinomycetota</taxon>
        <taxon>Actinomycetes</taxon>
        <taxon>Propionibacteriales</taxon>
        <taxon>Nocardioidaceae</taxon>
        <taxon>Tenggerimyces</taxon>
    </lineage>
</organism>
<proteinExistence type="predicted"/>
<evidence type="ECO:0000313" key="2">
    <source>
        <dbReference type="EMBL" id="MFC3765830.1"/>
    </source>
</evidence>
<evidence type="ECO:0000259" key="1">
    <source>
        <dbReference type="Pfam" id="PF01636"/>
    </source>
</evidence>